<proteinExistence type="predicted"/>
<dbReference type="OrthoDB" id="9980231at2"/>
<keyword evidence="2" id="KW-1133">Transmembrane helix</keyword>
<keyword evidence="1" id="KW-0175">Coiled coil</keyword>
<dbReference type="Proteomes" id="UP000295793">
    <property type="component" value="Unassembled WGS sequence"/>
</dbReference>
<name>A0A4R3ICQ3_9GAMM</name>
<keyword evidence="2" id="KW-0472">Membrane</keyword>
<feature type="transmembrane region" description="Helical" evidence="2">
    <location>
        <begin position="445"/>
        <end position="473"/>
    </location>
</feature>
<evidence type="ECO:0000313" key="3">
    <source>
        <dbReference type="EMBL" id="TCS43346.1"/>
    </source>
</evidence>
<sequence>MKNLLLHKAWLAGSLCAALLLIFAIAYFDACYDSNLSAKNAEIAQANKNQLEKLKQAQQKFEQNKAAEEAVHARGFGDANLFQGIQVQIEGLNILDKFFNLNSDYDIQSRYGGELFHDTDNFILDPDKPNRGYPNLRVQVLQPQPFSHRSFFERLFDSDYSGPDFLEQTLAKSSKVDSFYWNVNGDSILVEQHALQFAVDVNTQYNGKYDDAGLPVNEKTNVFGRKLDNDWEWQNKRYPPVNIALSFVPKSPAYVNGSNLNAPAFAVAAVELIGIKSYSAVKESEHSMGADSDLIVGKTLPLYSEFSQLPINYEQRDKALYQAQSHQLLDDYINLQGVEKTQILNNELFGKKKYSILRIANIGTVSEGNIFIGSQKASEAYRFIFALHMFVYGDWKTKYTPLASEWGAVEEKALYERNNSLIDRALSGLFDTFIPTLGLGNWGQMIVLAGLLFLLLPFVPALLQIVMLLASFVRLIATVLTRLVASIRA</sequence>
<evidence type="ECO:0000313" key="4">
    <source>
        <dbReference type="Proteomes" id="UP000295793"/>
    </source>
</evidence>
<dbReference type="EMBL" id="SLZR01000002">
    <property type="protein sequence ID" value="TCS43346.1"/>
    <property type="molecule type" value="Genomic_DNA"/>
</dbReference>
<dbReference type="RefSeq" id="WP_132700199.1">
    <property type="nucleotide sequence ID" value="NZ_SLZR01000002.1"/>
</dbReference>
<evidence type="ECO:0000256" key="1">
    <source>
        <dbReference type="SAM" id="Coils"/>
    </source>
</evidence>
<organism evidence="3 4">
    <name type="scientific">Reinekea marinisedimentorum</name>
    <dbReference type="NCBI Taxonomy" id="230495"/>
    <lineage>
        <taxon>Bacteria</taxon>
        <taxon>Pseudomonadati</taxon>
        <taxon>Pseudomonadota</taxon>
        <taxon>Gammaproteobacteria</taxon>
        <taxon>Oceanospirillales</taxon>
        <taxon>Saccharospirillaceae</taxon>
        <taxon>Reinekea</taxon>
    </lineage>
</organism>
<accession>A0A4R3ICQ3</accession>
<comment type="caution">
    <text evidence="3">The sequence shown here is derived from an EMBL/GenBank/DDBJ whole genome shotgun (WGS) entry which is preliminary data.</text>
</comment>
<keyword evidence="2" id="KW-0812">Transmembrane</keyword>
<dbReference type="AlphaFoldDB" id="A0A4R3ICQ3"/>
<gene>
    <name evidence="3" type="ORF">BCF53_102373</name>
</gene>
<keyword evidence="4" id="KW-1185">Reference proteome</keyword>
<evidence type="ECO:0000256" key="2">
    <source>
        <dbReference type="SAM" id="Phobius"/>
    </source>
</evidence>
<feature type="coiled-coil region" evidence="1">
    <location>
        <begin position="40"/>
        <end position="71"/>
    </location>
</feature>
<reference evidence="3 4" key="1">
    <citation type="submission" date="2019-03" db="EMBL/GenBank/DDBJ databases">
        <title>Genomic Encyclopedia of Archaeal and Bacterial Type Strains, Phase II (KMG-II): from individual species to whole genera.</title>
        <authorList>
            <person name="Goeker M."/>
        </authorList>
    </citation>
    <scope>NUCLEOTIDE SEQUENCE [LARGE SCALE GENOMIC DNA]</scope>
    <source>
        <strain evidence="3 4">DSM 15388</strain>
    </source>
</reference>
<protein>
    <submittedName>
        <fullName evidence="3">Uncharacterized protein</fullName>
    </submittedName>
</protein>